<keyword evidence="3" id="KW-1185">Reference proteome</keyword>
<evidence type="ECO:0000313" key="3">
    <source>
        <dbReference type="Proteomes" id="UP001549119"/>
    </source>
</evidence>
<sequence>MNVAVGRKRINEEQMPARLPAGTFARMDAVLDQGEKRSDLLRGAVERELKRREKRQPGKGAAEGSE</sequence>
<feature type="region of interest" description="Disordered" evidence="1">
    <location>
        <begin position="41"/>
        <end position="66"/>
    </location>
</feature>
<dbReference type="EMBL" id="JBEPNW010000002">
    <property type="protein sequence ID" value="MET3868363.1"/>
    <property type="molecule type" value="Genomic_DNA"/>
</dbReference>
<dbReference type="Proteomes" id="UP001549119">
    <property type="component" value="Unassembled WGS sequence"/>
</dbReference>
<accession>A0ABV2NPF5</accession>
<dbReference type="RefSeq" id="WP_209650427.1">
    <property type="nucleotide sequence ID" value="NZ_JBEPNV010000001.1"/>
</dbReference>
<evidence type="ECO:0000256" key="1">
    <source>
        <dbReference type="SAM" id="MobiDB-lite"/>
    </source>
</evidence>
<evidence type="ECO:0000313" key="2">
    <source>
        <dbReference type="EMBL" id="MET3868363.1"/>
    </source>
</evidence>
<protein>
    <submittedName>
        <fullName evidence="2">Metal-responsive CopG/Arc/MetJ family transcriptional regulator</fullName>
    </submittedName>
</protein>
<feature type="compositionally biased region" description="Basic and acidic residues" evidence="1">
    <location>
        <begin position="41"/>
        <end position="51"/>
    </location>
</feature>
<gene>
    <name evidence="2" type="ORF">ABIC20_005672</name>
</gene>
<proteinExistence type="predicted"/>
<name>A0ABV2NPF5_9HYPH</name>
<organism evidence="2 3">
    <name type="scientific">Methylobacterium radiotolerans</name>
    <dbReference type="NCBI Taxonomy" id="31998"/>
    <lineage>
        <taxon>Bacteria</taxon>
        <taxon>Pseudomonadati</taxon>
        <taxon>Pseudomonadota</taxon>
        <taxon>Alphaproteobacteria</taxon>
        <taxon>Hyphomicrobiales</taxon>
        <taxon>Methylobacteriaceae</taxon>
        <taxon>Methylobacterium</taxon>
    </lineage>
</organism>
<reference evidence="2 3" key="1">
    <citation type="submission" date="2024-06" db="EMBL/GenBank/DDBJ databases">
        <title>Genomics of switchgrass bacterial isolates.</title>
        <authorList>
            <person name="Shade A."/>
        </authorList>
    </citation>
    <scope>NUCLEOTIDE SEQUENCE [LARGE SCALE GENOMIC DNA]</scope>
    <source>
        <strain evidence="2 3">PvP084</strain>
    </source>
</reference>
<comment type="caution">
    <text evidence="2">The sequence shown here is derived from an EMBL/GenBank/DDBJ whole genome shotgun (WGS) entry which is preliminary data.</text>
</comment>